<dbReference type="InterPro" id="IPR002481">
    <property type="entry name" value="FUR"/>
</dbReference>
<reference evidence="9 10" key="1">
    <citation type="journal article" date="2018" name="Nat. Biotechnol.">
        <title>A standardized bacterial taxonomy based on genome phylogeny substantially revises the tree of life.</title>
        <authorList>
            <person name="Parks D.H."/>
            <person name="Chuvochina M."/>
            <person name="Waite D.W."/>
            <person name="Rinke C."/>
            <person name="Skarshewski A."/>
            <person name="Chaumeil P.A."/>
            <person name="Hugenholtz P."/>
        </authorList>
    </citation>
    <scope>NUCLEOTIDE SEQUENCE [LARGE SCALE GENOMIC DNA]</scope>
    <source>
        <strain evidence="9">UBA8844</strain>
    </source>
</reference>
<name>A0A3D4VAI3_9BACT</name>
<evidence type="ECO:0000256" key="8">
    <source>
        <dbReference type="PIRSR" id="PIRSR602481-2"/>
    </source>
</evidence>
<dbReference type="GO" id="GO:0000976">
    <property type="term" value="F:transcription cis-regulatory region binding"/>
    <property type="evidence" value="ECO:0007669"/>
    <property type="project" value="TreeGrafter"/>
</dbReference>
<evidence type="ECO:0000256" key="6">
    <source>
        <dbReference type="ARBA" id="ARBA00023163"/>
    </source>
</evidence>
<dbReference type="Pfam" id="PF01475">
    <property type="entry name" value="FUR"/>
    <property type="match status" value="1"/>
</dbReference>
<feature type="binding site" evidence="7">
    <location>
        <position position="81"/>
    </location>
    <ligand>
        <name>Zn(2+)</name>
        <dbReference type="ChEBI" id="CHEBI:29105"/>
    </ligand>
</feature>
<evidence type="ECO:0000256" key="7">
    <source>
        <dbReference type="PIRSR" id="PIRSR602481-1"/>
    </source>
</evidence>
<dbReference type="PANTHER" id="PTHR33202:SF22">
    <property type="entry name" value="HYDROGEN PEROXIDE SENSITIVE REPRESSOR"/>
    <property type="match status" value="1"/>
</dbReference>
<dbReference type="GO" id="GO:1900376">
    <property type="term" value="P:regulation of secondary metabolite biosynthetic process"/>
    <property type="evidence" value="ECO:0007669"/>
    <property type="project" value="TreeGrafter"/>
</dbReference>
<feature type="binding site" evidence="7">
    <location>
        <position position="121"/>
    </location>
    <ligand>
        <name>Zn(2+)</name>
        <dbReference type="ChEBI" id="CHEBI:29105"/>
    </ligand>
</feature>
<dbReference type="GO" id="GO:0008270">
    <property type="term" value="F:zinc ion binding"/>
    <property type="evidence" value="ECO:0007669"/>
    <property type="project" value="TreeGrafter"/>
</dbReference>
<evidence type="ECO:0000256" key="1">
    <source>
        <dbReference type="ARBA" id="ARBA00007957"/>
    </source>
</evidence>
<sequence length="124" mass="13985">MERNTKQRDAIRQVFEEIARPLGPNEVLEAGRTRHAKLGIATVYRTINSLVDSGWLVPVELPGEPPRYERAGSEHHHHFRCRTCTRVFEIHGCPGELKDLAPAGFRLESHEVVLYGLCARCAAD</sequence>
<evidence type="ECO:0000256" key="2">
    <source>
        <dbReference type="ARBA" id="ARBA00022491"/>
    </source>
</evidence>
<dbReference type="AlphaFoldDB" id="A0A3D4VAI3"/>
<organism evidence="9 10">
    <name type="scientific">Gemmatimonas aurantiaca</name>
    <dbReference type="NCBI Taxonomy" id="173480"/>
    <lineage>
        <taxon>Bacteria</taxon>
        <taxon>Pseudomonadati</taxon>
        <taxon>Gemmatimonadota</taxon>
        <taxon>Gemmatimonadia</taxon>
        <taxon>Gemmatimonadales</taxon>
        <taxon>Gemmatimonadaceae</taxon>
        <taxon>Gemmatimonas</taxon>
    </lineage>
</organism>
<gene>
    <name evidence="9" type="ORF">DGD08_12980</name>
</gene>
<evidence type="ECO:0000256" key="4">
    <source>
        <dbReference type="ARBA" id="ARBA00023015"/>
    </source>
</evidence>
<dbReference type="PANTHER" id="PTHR33202">
    <property type="entry name" value="ZINC UPTAKE REGULATION PROTEIN"/>
    <property type="match status" value="1"/>
</dbReference>
<dbReference type="CDD" id="cd07153">
    <property type="entry name" value="Fur_like"/>
    <property type="match status" value="1"/>
</dbReference>
<evidence type="ECO:0000313" key="9">
    <source>
        <dbReference type="EMBL" id="HCT58111.1"/>
    </source>
</evidence>
<keyword evidence="8" id="KW-0408">Iron</keyword>
<dbReference type="Gene3D" id="3.30.1490.190">
    <property type="match status" value="1"/>
</dbReference>
<comment type="caution">
    <text evidence="9">The sequence shown here is derived from an EMBL/GenBank/DDBJ whole genome shotgun (WGS) entry which is preliminary data.</text>
</comment>
<protein>
    <submittedName>
        <fullName evidence="9">Transcriptional repressor</fullName>
    </submittedName>
</protein>
<feature type="binding site" evidence="8">
    <location>
        <position position="96"/>
    </location>
    <ligand>
        <name>Fe cation</name>
        <dbReference type="ChEBI" id="CHEBI:24875"/>
    </ligand>
</feature>
<dbReference type="InterPro" id="IPR043135">
    <property type="entry name" value="Fur_C"/>
</dbReference>
<dbReference type="EMBL" id="DPIY01000010">
    <property type="protein sequence ID" value="HCT58111.1"/>
    <property type="molecule type" value="Genomic_DNA"/>
</dbReference>
<dbReference type="Gene3D" id="1.10.10.10">
    <property type="entry name" value="Winged helix-like DNA-binding domain superfamily/Winged helix DNA-binding domain"/>
    <property type="match status" value="1"/>
</dbReference>
<dbReference type="InterPro" id="IPR036390">
    <property type="entry name" value="WH_DNA-bd_sf"/>
</dbReference>
<feature type="binding site" evidence="7">
    <location>
        <position position="118"/>
    </location>
    <ligand>
        <name>Zn(2+)</name>
        <dbReference type="ChEBI" id="CHEBI:29105"/>
    </ligand>
</feature>
<keyword evidence="3 7" id="KW-0862">Zinc</keyword>
<feature type="binding site" evidence="8">
    <location>
        <position position="75"/>
    </location>
    <ligand>
        <name>Fe cation</name>
        <dbReference type="ChEBI" id="CHEBI:24875"/>
    </ligand>
</feature>
<dbReference type="InterPro" id="IPR036388">
    <property type="entry name" value="WH-like_DNA-bd_sf"/>
</dbReference>
<feature type="binding site" evidence="7">
    <location>
        <position position="84"/>
    </location>
    <ligand>
        <name>Zn(2+)</name>
        <dbReference type="ChEBI" id="CHEBI:29105"/>
    </ligand>
</feature>
<evidence type="ECO:0000256" key="5">
    <source>
        <dbReference type="ARBA" id="ARBA00023125"/>
    </source>
</evidence>
<keyword evidence="7" id="KW-0479">Metal-binding</keyword>
<feature type="binding site" evidence="8">
    <location>
        <position position="110"/>
    </location>
    <ligand>
        <name>Fe cation</name>
        <dbReference type="ChEBI" id="CHEBI:24875"/>
    </ligand>
</feature>
<keyword evidence="5" id="KW-0238">DNA-binding</keyword>
<comment type="similarity">
    <text evidence="1">Belongs to the Fur family.</text>
</comment>
<comment type="cofactor">
    <cofactor evidence="7">
        <name>Zn(2+)</name>
        <dbReference type="ChEBI" id="CHEBI:29105"/>
    </cofactor>
    <text evidence="7">Binds 1 zinc ion per subunit.</text>
</comment>
<proteinExistence type="inferred from homology"/>
<dbReference type="GO" id="GO:0003700">
    <property type="term" value="F:DNA-binding transcription factor activity"/>
    <property type="evidence" value="ECO:0007669"/>
    <property type="project" value="InterPro"/>
</dbReference>
<dbReference type="Proteomes" id="UP000264071">
    <property type="component" value="Unassembled WGS sequence"/>
</dbReference>
<keyword evidence="6" id="KW-0804">Transcription</keyword>
<evidence type="ECO:0000313" key="10">
    <source>
        <dbReference type="Proteomes" id="UP000264071"/>
    </source>
</evidence>
<keyword evidence="2" id="KW-0678">Repressor</keyword>
<dbReference type="SUPFAM" id="SSF46785">
    <property type="entry name" value="Winged helix' DNA-binding domain"/>
    <property type="match status" value="1"/>
</dbReference>
<comment type="cofactor">
    <cofactor evidence="8">
        <name>Mn(2+)</name>
        <dbReference type="ChEBI" id="CHEBI:29035"/>
    </cofactor>
    <cofactor evidence="8">
        <name>Fe(2+)</name>
        <dbReference type="ChEBI" id="CHEBI:29033"/>
    </cofactor>
    <text evidence="8">Binds 1 Mn(2+) or Fe(2+) ion per subunit.</text>
</comment>
<evidence type="ECO:0000256" key="3">
    <source>
        <dbReference type="ARBA" id="ARBA00022833"/>
    </source>
</evidence>
<dbReference type="GO" id="GO:0045892">
    <property type="term" value="P:negative regulation of DNA-templated transcription"/>
    <property type="evidence" value="ECO:0007669"/>
    <property type="project" value="TreeGrafter"/>
</dbReference>
<dbReference type="OMA" id="DIHHLTC"/>
<accession>A0A3D4VAI3</accession>
<keyword evidence="4" id="KW-0805">Transcription regulation</keyword>